<proteinExistence type="predicted"/>
<feature type="compositionally biased region" description="Pro residues" evidence="1">
    <location>
        <begin position="30"/>
        <end position="39"/>
    </location>
</feature>
<accession>A0ABQ9WE00</accession>
<reference evidence="2 3" key="1">
    <citation type="submission" date="2023-05" db="EMBL/GenBank/DDBJ databases">
        <title>B98-5 Cell Line De Novo Hybrid Assembly: An Optical Mapping Approach.</title>
        <authorList>
            <person name="Kananen K."/>
            <person name="Auerbach J.A."/>
            <person name="Kautto E."/>
            <person name="Blachly J.S."/>
        </authorList>
    </citation>
    <scope>NUCLEOTIDE SEQUENCE [LARGE SCALE GENOMIC DNA]</scope>
    <source>
        <strain evidence="2">B95-8</strain>
        <tissue evidence="2">Cell line</tissue>
    </source>
</reference>
<dbReference type="EMBL" id="JASSZA010000001">
    <property type="protein sequence ID" value="KAK2119710.1"/>
    <property type="molecule type" value="Genomic_DNA"/>
</dbReference>
<keyword evidence="3" id="KW-1185">Reference proteome</keyword>
<dbReference type="Proteomes" id="UP001266305">
    <property type="component" value="Unassembled WGS sequence"/>
</dbReference>
<evidence type="ECO:0000313" key="2">
    <source>
        <dbReference type="EMBL" id="KAK2119710.1"/>
    </source>
</evidence>
<feature type="compositionally biased region" description="Low complexity" evidence="1">
    <location>
        <begin position="89"/>
        <end position="98"/>
    </location>
</feature>
<name>A0ABQ9WE00_SAGOE</name>
<gene>
    <name evidence="2" type="ORF">P7K49_001096</name>
</gene>
<feature type="non-terminal residue" evidence="2">
    <location>
        <position position="1"/>
    </location>
</feature>
<feature type="compositionally biased region" description="Low complexity" evidence="1">
    <location>
        <begin position="40"/>
        <end position="49"/>
    </location>
</feature>
<feature type="region of interest" description="Disordered" evidence="1">
    <location>
        <begin position="1"/>
        <end position="114"/>
    </location>
</feature>
<evidence type="ECO:0000313" key="3">
    <source>
        <dbReference type="Proteomes" id="UP001266305"/>
    </source>
</evidence>
<organism evidence="2 3">
    <name type="scientific">Saguinus oedipus</name>
    <name type="common">Cotton-top tamarin</name>
    <name type="synonym">Oedipomidas oedipus</name>
    <dbReference type="NCBI Taxonomy" id="9490"/>
    <lineage>
        <taxon>Eukaryota</taxon>
        <taxon>Metazoa</taxon>
        <taxon>Chordata</taxon>
        <taxon>Craniata</taxon>
        <taxon>Vertebrata</taxon>
        <taxon>Euteleostomi</taxon>
        <taxon>Mammalia</taxon>
        <taxon>Eutheria</taxon>
        <taxon>Euarchontoglires</taxon>
        <taxon>Primates</taxon>
        <taxon>Haplorrhini</taxon>
        <taxon>Platyrrhini</taxon>
        <taxon>Cebidae</taxon>
        <taxon>Callitrichinae</taxon>
        <taxon>Saguinus</taxon>
    </lineage>
</organism>
<comment type="caution">
    <text evidence="2">The sequence shown here is derived from an EMBL/GenBank/DDBJ whole genome shotgun (WGS) entry which is preliminary data.</text>
</comment>
<feature type="compositionally biased region" description="Pro residues" evidence="1">
    <location>
        <begin position="99"/>
        <end position="108"/>
    </location>
</feature>
<feature type="non-terminal residue" evidence="2">
    <location>
        <position position="114"/>
    </location>
</feature>
<protein>
    <submittedName>
        <fullName evidence="2">Uncharacterized protein</fullName>
    </submittedName>
</protein>
<feature type="compositionally biased region" description="Basic residues" evidence="1">
    <location>
        <begin position="54"/>
        <end position="66"/>
    </location>
</feature>
<sequence>RGRPSSCRSAGRPPTPAPWGLRAPHARTYPPSPGSPLLPPASLVGPGAAERGGGRRSRARLPRKTTRLAGRLVRCAIPGGSSNGGGDSGDCSDQRSPLPYTPPSPQPPSSQRSP</sequence>
<evidence type="ECO:0000256" key="1">
    <source>
        <dbReference type="SAM" id="MobiDB-lite"/>
    </source>
</evidence>